<dbReference type="AlphaFoldDB" id="A0A391P523"/>
<organism evidence="1 2">
    <name type="scientific">Kipferlia bialata</name>
    <dbReference type="NCBI Taxonomy" id="797122"/>
    <lineage>
        <taxon>Eukaryota</taxon>
        <taxon>Metamonada</taxon>
        <taxon>Carpediemonas-like organisms</taxon>
        <taxon>Kipferlia</taxon>
    </lineage>
</organism>
<evidence type="ECO:0000313" key="1">
    <source>
        <dbReference type="EMBL" id="GCA65039.1"/>
    </source>
</evidence>
<dbReference type="EMBL" id="BDIP01009528">
    <property type="protein sequence ID" value="GCA65039.1"/>
    <property type="molecule type" value="Genomic_DNA"/>
</dbReference>
<accession>A0A391P523</accession>
<sequence>LANRLAKRDVPTEGKQ</sequence>
<proteinExistence type="predicted"/>
<protein>
    <submittedName>
        <fullName evidence="1">Uncharacterized protein</fullName>
    </submittedName>
</protein>
<name>A0A391P523_9EUKA</name>
<comment type="caution">
    <text evidence="1">The sequence shown here is derived from an EMBL/GenBank/DDBJ whole genome shotgun (WGS) entry which is preliminary data.</text>
</comment>
<feature type="non-terminal residue" evidence="1">
    <location>
        <position position="1"/>
    </location>
</feature>
<evidence type="ECO:0000313" key="2">
    <source>
        <dbReference type="Proteomes" id="UP000265618"/>
    </source>
</evidence>
<reference evidence="1 2" key="1">
    <citation type="journal article" date="2018" name="PLoS ONE">
        <title>The draft genome of Kipferlia bialata reveals reductive genome evolution in fornicate parasites.</title>
        <authorList>
            <person name="Tanifuji G."/>
            <person name="Takabayashi S."/>
            <person name="Kume K."/>
            <person name="Takagi M."/>
            <person name="Nakayama T."/>
            <person name="Kamikawa R."/>
            <person name="Inagaki Y."/>
            <person name="Hashimoto T."/>
        </authorList>
    </citation>
    <scope>NUCLEOTIDE SEQUENCE [LARGE SCALE GENOMIC DNA]</scope>
    <source>
        <strain evidence="1">NY0173</strain>
    </source>
</reference>
<keyword evidence="2" id="KW-1185">Reference proteome</keyword>
<dbReference type="Proteomes" id="UP000265618">
    <property type="component" value="Unassembled WGS sequence"/>
</dbReference>
<gene>
    <name evidence="1" type="ORF">KIPB_016087</name>
</gene>